<dbReference type="OMA" id="CACQLEY"/>
<dbReference type="Proteomes" id="UP000219338">
    <property type="component" value="Unassembled WGS sequence"/>
</dbReference>
<protein>
    <recommendedName>
        <fullName evidence="3">F-box domain-containing protein</fullName>
    </recommendedName>
</protein>
<dbReference type="SUPFAM" id="SSF52047">
    <property type="entry name" value="RNI-like"/>
    <property type="match status" value="1"/>
</dbReference>
<dbReference type="Gene3D" id="3.80.10.10">
    <property type="entry name" value="Ribonuclease Inhibitor"/>
    <property type="match status" value="1"/>
</dbReference>
<gene>
    <name evidence="1" type="ORF">ARMOST_01181</name>
</gene>
<reference evidence="2" key="1">
    <citation type="journal article" date="2017" name="Nat. Ecol. Evol.">
        <title>Genome expansion and lineage-specific genetic innovations in the forest pathogenic fungi Armillaria.</title>
        <authorList>
            <person name="Sipos G."/>
            <person name="Prasanna A.N."/>
            <person name="Walter M.C."/>
            <person name="O'Connor E."/>
            <person name="Balint B."/>
            <person name="Krizsan K."/>
            <person name="Kiss B."/>
            <person name="Hess J."/>
            <person name="Varga T."/>
            <person name="Slot J."/>
            <person name="Riley R."/>
            <person name="Boka B."/>
            <person name="Rigling D."/>
            <person name="Barry K."/>
            <person name="Lee J."/>
            <person name="Mihaltcheva S."/>
            <person name="LaButti K."/>
            <person name="Lipzen A."/>
            <person name="Waldron R."/>
            <person name="Moloney N.M."/>
            <person name="Sperisen C."/>
            <person name="Kredics L."/>
            <person name="Vagvoelgyi C."/>
            <person name="Patrignani A."/>
            <person name="Fitzpatrick D."/>
            <person name="Nagy I."/>
            <person name="Doyle S."/>
            <person name="Anderson J.B."/>
            <person name="Grigoriev I.V."/>
            <person name="Gueldener U."/>
            <person name="Muensterkoetter M."/>
            <person name="Nagy L.G."/>
        </authorList>
    </citation>
    <scope>NUCLEOTIDE SEQUENCE [LARGE SCALE GENOMIC DNA]</scope>
    <source>
        <strain evidence="2">C18/9</strain>
    </source>
</reference>
<name>A0A284QN76_ARMOS</name>
<dbReference type="OrthoDB" id="3232239at2759"/>
<dbReference type="AlphaFoldDB" id="A0A284QN76"/>
<proteinExistence type="predicted"/>
<sequence length="340" mass="38743">MTRVPVELYRCIVECVTDRKTLLSLLLTNQVLHDEAERVLYHDVSNIFDIESYTLLLQRFISCPRVARLVRCFHFLMRSHIAEDHTCWKLLPIALRALTNLKMLVFRSIGGSLEAYIPSDCACQLEYLDWQCTSESKGSELSHFLPTQHRLRTIQNLQWRSDYEIPPPTSLPALSTLSGNYDAIKALLPGRTVTSLHWISDVKDVRSPDVSELVEPLGNLETFRLGGHHERPSLALLAEHLSKVKVLELFGVKPGDLECIDKLPHLEELKVSTQWGSSTDGPISPRDAASVVSKLFDATPTLRYVDIAQPVYWPMSAFCQAYDRWWRDSTKPVTVQHFAF</sequence>
<dbReference type="EMBL" id="FUEG01000001">
    <property type="protein sequence ID" value="SJK97925.1"/>
    <property type="molecule type" value="Genomic_DNA"/>
</dbReference>
<keyword evidence="2" id="KW-1185">Reference proteome</keyword>
<accession>A0A284QN76</accession>
<organism evidence="1 2">
    <name type="scientific">Armillaria ostoyae</name>
    <name type="common">Armillaria root rot fungus</name>
    <dbReference type="NCBI Taxonomy" id="47428"/>
    <lineage>
        <taxon>Eukaryota</taxon>
        <taxon>Fungi</taxon>
        <taxon>Dikarya</taxon>
        <taxon>Basidiomycota</taxon>
        <taxon>Agaricomycotina</taxon>
        <taxon>Agaricomycetes</taxon>
        <taxon>Agaricomycetidae</taxon>
        <taxon>Agaricales</taxon>
        <taxon>Marasmiineae</taxon>
        <taxon>Physalacriaceae</taxon>
        <taxon>Armillaria</taxon>
    </lineage>
</organism>
<evidence type="ECO:0000313" key="1">
    <source>
        <dbReference type="EMBL" id="SJK97925.1"/>
    </source>
</evidence>
<evidence type="ECO:0000313" key="2">
    <source>
        <dbReference type="Proteomes" id="UP000219338"/>
    </source>
</evidence>
<dbReference type="InterPro" id="IPR032675">
    <property type="entry name" value="LRR_dom_sf"/>
</dbReference>
<evidence type="ECO:0008006" key="3">
    <source>
        <dbReference type="Google" id="ProtNLM"/>
    </source>
</evidence>